<organism evidence="2 3">
    <name type="scientific">Gigaspora margarita</name>
    <dbReference type="NCBI Taxonomy" id="4874"/>
    <lineage>
        <taxon>Eukaryota</taxon>
        <taxon>Fungi</taxon>
        <taxon>Fungi incertae sedis</taxon>
        <taxon>Mucoromycota</taxon>
        <taxon>Glomeromycotina</taxon>
        <taxon>Glomeromycetes</taxon>
        <taxon>Diversisporales</taxon>
        <taxon>Gigasporaceae</taxon>
        <taxon>Gigaspora</taxon>
    </lineage>
</organism>
<name>A0ABM8W432_GIGMA</name>
<feature type="region of interest" description="Disordered" evidence="1">
    <location>
        <begin position="1"/>
        <end position="20"/>
    </location>
</feature>
<dbReference type="EMBL" id="CAJVQB010001074">
    <property type="protein sequence ID" value="CAG8519617.1"/>
    <property type="molecule type" value="Genomic_DNA"/>
</dbReference>
<evidence type="ECO:0000313" key="3">
    <source>
        <dbReference type="Proteomes" id="UP000789901"/>
    </source>
</evidence>
<sequence>MPSLGLGSGNGPTGPRELSKNINVPVNAKYLAYVDKEKIISFV</sequence>
<protein>
    <submittedName>
        <fullName evidence="2">9480_t:CDS:1</fullName>
    </submittedName>
</protein>
<gene>
    <name evidence="2" type="ORF">GMARGA_LOCUS3086</name>
</gene>
<keyword evidence="3" id="KW-1185">Reference proteome</keyword>
<dbReference type="Proteomes" id="UP000789901">
    <property type="component" value="Unassembled WGS sequence"/>
</dbReference>
<accession>A0ABM8W432</accession>
<evidence type="ECO:0000313" key="2">
    <source>
        <dbReference type="EMBL" id="CAG8519617.1"/>
    </source>
</evidence>
<reference evidence="2 3" key="1">
    <citation type="submission" date="2021-06" db="EMBL/GenBank/DDBJ databases">
        <authorList>
            <person name="Kallberg Y."/>
            <person name="Tangrot J."/>
            <person name="Rosling A."/>
        </authorList>
    </citation>
    <scope>NUCLEOTIDE SEQUENCE [LARGE SCALE GENOMIC DNA]</scope>
    <source>
        <strain evidence="2 3">120-4 pot B 10/14</strain>
    </source>
</reference>
<evidence type="ECO:0000256" key="1">
    <source>
        <dbReference type="SAM" id="MobiDB-lite"/>
    </source>
</evidence>
<comment type="caution">
    <text evidence="2">The sequence shown here is derived from an EMBL/GenBank/DDBJ whole genome shotgun (WGS) entry which is preliminary data.</text>
</comment>
<feature type="compositionally biased region" description="Gly residues" evidence="1">
    <location>
        <begin position="1"/>
        <end position="12"/>
    </location>
</feature>
<proteinExistence type="predicted"/>